<dbReference type="Proteomes" id="UP000245638">
    <property type="component" value="Unassembled WGS sequence"/>
</dbReference>
<evidence type="ECO:0000313" key="2">
    <source>
        <dbReference type="EMBL" id="PVU74396.1"/>
    </source>
</evidence>
<dbReference type="SUPFAM" id="SSF81593">
    <property type="entry name" value="Nucleotidyltransferase substrate binding subunit/domain"/>
    <property type="match status" value="1"/>
</dbReference>
<keyword evidence="2" id="KW-0238">DNA-binding</keyword>
<dbReference type="Gene3D" id="1.20.120.330">
    <property type="entry name" value="Nucleotidyltransferases domain 2"/>
    <property type="match status" value="1"/>
</dbReference>
<dbReference type="PROSITE" id="PS50910">
    <property type="entry name" value="HEPN"/>
    <property type="match status" value="1"/>
</dbReference>
<dbReference type="SMART" id="SM00748">
    <property type="entry name" value="HEPN"/>
    <property type="match status" value="1"/>
</dbReference>
<dbReference type="GO" id="GO:0003677">
    <property type="term" value="F:DNA binding"/>
    <property type="evidence" value="ECO:0007669"/>
    <property type="project" value="UniProtKB-KW"/>
</dbReference>
<dbReference type="AlphaFoldDB" id="A0A2T9X2S2"/>
<organism evidence="2 3">
    <name type="scientific">Acidianus hospitalis</name>
    <dbReference type="NCBI Taxonomy" id="563177"/>
    <lineage>
        <taxon>Archaea</taxon>
        <taxon>Thermoproteota</taxon>
        <taxon>Thermoprotei</taxon>
        <taxon>Sulfolobales</taxon>
        <taxon>Sulfolobaceae</taxon>
        <taxon>Acidianus</taxon>
    </lineage>
</organism>
<protein>
    <submittedName>
        <fullName evidence="2">DNA-binding protein</fullName>
    </submittedName>
</protein>
<dbReference type="InterPro" id="IPR007842">
    <property type="entry name" value="HEPN_dom"/>
</dbReference>
<name>A0A2T9X2S2_9CREN</name>
<proteinExistence type="predicted"/>
<reference evidence="2 3" key="1">
    <citation type="journal article" date="2015" name="Appl. Environ. Microbiol.">
        <title>Nanoarchaeota, Their Sulfolobales Host, and Nanoarchaeota Virus Distribution across Yellowstone National Park Hot Springs.</title>
        <authorList>
            <person name="Munson-McGee J.H."/>
            <person name="Field E.K."/>
            <person name="Bateson M."/>
            <person name="Rooney C."/>
            <person name="Stepanauskas R."/>
            <person name="Young M.J."/>
        </authorList>
    </citation>
    <scope>NUCLEOTIDE SEQUENCE [LARGE SCALE GENOMIC DNA]</scope>
    <source>
        <strain evidence="2">SCGC AC-742_N10</strain>
    </source>
</reference>
<dbReference type="Pfam" id="PF05168">
    <property type="entry name" value="HEPN"/>
    <property type="match status" value="1"/>
</dbReference>
<accession>A0A2T9X2S2</accession>
<sequence>MLDKEEYERWIVSAKQTLESARVDLNSGFYNWACFKSQQAAELAVKAYLYGIGQPKAGHSISYLLSLLKAPQEIIDKAKYLDKLYIPTRYPDAWSSGSPGFYYTKNEAEEAIKYAEDIIKFIEEEWKKILSKGE</sequence>
<feature type="domain" description="HEPN" evidence="1">
    <location>
        <begin position="11"/>
        <end position="118"/>
    </location>
</feature>
<evidence type="ECO:0000259" key="1">
    <source>
        <dbReference type="PROSITE" id="PS50910"/>
    </source>
</evidence>
<dbReference type="EMBL" id="QEFD01000218">
    <property type="protein sequence ID" value="PVU74396.1"/>
    <property type="molecule type" value="Genomic_DNA"/>
</dbReference>
<gene>
    <name evidence="2" type="ORF">DDW13_07595</name>
</gene>
<evidence type="ECO:0000313" key="3">
    <source>
        <dbReference type="Proteomes" id="UP000245638"/>
    </source>
</evidence>
<comment type="caution">
    <text evidence="2">The sequence shown here is derived from an EMBL/GenBank/DDBJ whole genome shotgun (WGS) entry which is preliminary data.</text>
</comment>